<dbReference type="EMBL" id="JAFLQZ010000003">
    <property type="protein sequence ID" value="MBO0357373.1"/>
    <property type="molecule type" value="Genomic_DNA"/>
</dbReference>
<dbReference type="Gene3D" id="3.90.550.10">
    <property type="entry name" value="Spore Coat Polysaccharide Biosynthesis Protein SpsA, Chain A"/>
    <property type="match status" value="1"/>
</dbReference>
<dbReference type="AlphaFoldDB" id="A0A939JC29"/>
<dbReference type="Proteomes" id="UP000664144">
    <property type="component" value="Unassembled WGS sequence"/>
</dbReference>
<dbReference type="RefSeq" id="WP_206982235.1">
    <property type="nucleotide sequence ID" value="NZ_JAFLQZ010000003.1"/>
</dbReference>
<dbReference type="GO" id="GO:0016740">
    <property type="term" value="F:transferase activity"/>
    <property type="evidence" value="ECO:0007669"/>
    <property type="project" value="UniProtKB-KW"/>
</dbReference>
<gene>
    <name evidence="1" type="ORF">J0X19_05405</name>
</gene>
<accession>A0A939JC29</accession>
<keyword evidence="2" id="KW-1185">Reference proteome</keyword>
<name>A0A939JC29_9BACT</name>
<proteinExistence type="predicted"/>
<reference evidence="1" key="1">
    <citation type="submission" date="2021-03" db="EMBL/GenBank/DDBJ databases">
        <authorList>
            <person name="Kim M.K."/>
        </authorList>
    </citation>
    <scope>NUCLEOTIDE SEQUENCE</scope>
    <source>
        <strain evidence="1">BT186</strain>
    </source>
</reference>
<keyword evidence="1" id="KW-0808">Transferase</keyword>
<sequence length="331" mass="38976">MKVAFTLCSNNYLGAAKVLVDSFKLFHPEYNFFIGLVDKLNNQIDYSLYGCDILLAENISMPDINSLSEKFNIIELNTTVKPFYFKHFFDNLQANEVIYLDPDIQLFARLDEVMYGLSTSMVTLTPHLLSPIDDEFGPNDRHILPTGIFNLGFIALSKHIQLSFFLDWWADRCVKYGFRKDDEGLFYDQIWINYIPAFFDSYYIIRDPGYNAANWNLHERLLTVDDKGNWLVNNKYKLAFFHFSHFNINIPDRISSYNTRITFENRQDIKPIFEQYRSKVVQNNGIELKKIVPYYKIKNDEVKNKKIKDYYTFKRKLINKVTGILNSIVPD</sequence>
<dbReference type="SUPFAM" id="SSF53448">
    <property type="entry name" value="Nucleotide-diphospho-sugar transferases"/>
    <property type="match status" value="1"/>
</dbReference>
<protein>
    <submittedName>
        <fullName evidence="1">Glycosyl transferase</fullName>
    </submittedName>
</protein>
<comment type="caution">
    <text evidence="1">The sequence shown here is derived from an EMBL/GenBank/DDBJ whole genome shotgun (WGS) entry which is preliminary data.</text>
</comment>
<organism evidence="1 2">
    <name type="scientific">Hymenobacter telluris</name>
    <dbReference type="NCBI Taxonomy" id="2816474"/>
    <lineage>
        <taxon>Bacteria</taxon>
        <taxon>Pseudomonadati</taxon>
        <taxon>Bacteroidota</taxon>
        <taxon>Cytophagia</taxon>
        <taxon>Cytophagales</taxon>
        <taxon>Hymenobacteraceae</taxon>
        <taxon>Hymenobacter</taxon>
    </lineage>
</organism>
<evidence type="ECO:0000313" key="1">
    <source>
        <dbReference type="EMBL" id="MBO0357373.1"/>
    </source>
</evidence>
<evidence type="ECO:0000313" key="2">
    <source>
        <dbReference type="Proteomes" id="UP000664144"/>
    </source>
</evidence>
<dbReference type="InterPro" id="IPR029044">
    <property type="entry name" value="Nucleotide-diphossugar_trans"/>
</dbReference>